<name>A0A2P2NWR6_RHIMU</name>
<protein>
    <submittedName>
        <fullName evidence="1">Uncharacterized protein</fullName>
    </submittedName>
</protein>
<proteinExistence type="predicted"/>
<organism evidence="1">
    <name type="scientific">Rhizophora mucronata</name>
    <name type="common">Asiatic mangrove</name>
    <dbReference type="NCBI Taxonomy" id="61149"/>
    <lineage>
        <taxon>Eukaryota</taxon>
        <taxon>Viridiplantae</taxon>
        <taxon>Streptophyta</taxon>
        <taxon>Embryophyta</taxon>
        <taxon>Tracheophyta</taxon>
        <taxon>Spermatophyta</taxon>
        <taxon>Magnoliopsida</taxon>
        <taxon>eudicotyledons</taxon>
        <taxon>Gunneridae</taxon>
        <taxon>Pentapetalae</taxon>
        <taxon>rosids</taxon>
        <taxon>fabids</taxon>
        <taxon>Malpighiales</taxon>
        <taxon>Rhizophoraceae</taxon>
        <taxon>Rhizophora</taxon>
    </lineage>
</organism>
<sequence>MPSMKPCNCLHDHCHSNCSKVNALFFWSINKI</sequence>
<accession>A0A2P2NWR6</accession>
<evidence type="ECO:0000313" key="1">
    <source>
        <dbReference type="EMBL" id="MBX46913.1"/>
    </source>
</evidence>
<dbReference type="EMBL" id="GGEC01066429">
    <property type="protein sequence ID" value="MBX46913.1"/>
    <property type="molecule type" value="Transcribed_RNA"/>
</dbReference>
<reference evidence="1" key="1">
    <citation type="submission" date="2018-02" db="EMBL/GenBank/DDBJ databases">
        <title>Rhizophora mucronata_Transcriptome.</title>
        <authorList>
            <person name="Meera S.P."/>
            <person name="Sreeshan A."/>
            <person name="Augustine A."/>
        </authorList>
    </citation>
    <scope>NUCLEOTIDE SEQUENCE</scope>
    <source>
        <tissue evidence="1">Leaf</tissue>
    </source>
</reference>
<dbReference type="AlphaFoldDB" id="A0A2P2NWR6"/>